<evidence type="ECO:0000256" key="3">
    <source>
        <dbReference type="ARBA" id="ARBA00023163"/>
    </source>
</evidence>
<feature type="domain" description="HTH asnC-type" evidence="4">
    <location>
        <begin position="5"/>
        <end position="66"/>
    </location>
</feature>
<dbReference type="EMBL" id="JBDNCH010000002">
    <property type="protein sequence ID" value="MEN9062248.1"/>
    <property type="molecule type" value="Genomic_DNA"/>
</dbReference>
<dbReference type="GO" id="GO:0005829">
    <property type="term" value="C:cytosol"/>
    <property type="evidence" value="ECO:0007669"/>
    <property type="project" value="TreeGrafter"/>
</dbReference>
<sequence length="159" mass="17621">MPLKLDSVDRKLLAHLQKDGKASVQDLAEAAGLSPSPCWRRVKRLEEAGAIKGYVARLDPKKLGLDALAYVFVSLVDHQERTINQFAGLVEREERIVECASVTGGSDFILKVAARDPEDLETFLMRGILGSGLVRASQTHFVLRRTKTRSPWPLLPSDE</sequence>
<evidence type="ECO:0000313" key="5">
    <source>
        <dbReference type="EMBL" id="MEN9062248.1"/>
    </source>
</evidence>
<accession>A0AAW9SN05</accession>
<dbReference type="Pfam" id="PF13412">
    <property type="entry name" value="HTH_24"/>
    <property type="match status" value="1"/>
</dbReference>
<dbReference type="GO" id="GO:0006355">
    <property type="term" value="P:regulation of DNA-templated transcription"/>
    <property type="evidence" value="ECO:0007669"/>
    <property type="project" value="UniProtKB-ARBA"/>
</dbReference>
<organism evidence="5 6">
    <name type="scientific">Ponticoccus litoralis</name>
    <dbReference type="NCBI Taxonomy" id="422297"/>
    <lineage>
        <taxon>Bacteria</taxon>
        <taxon>Pseudomonadati</taxon>
        <taxon>Pseudomonadota</taxon>
        <taxon>Alphaproteobacteria</taxon>
        <taxon>Rhodobacterales</taxon>
        <taxon>Roseobacteraceae</taxon>
        <taxon>Ponticoccus</taxon>
    </lineage>
</organism>
<dbReference type="Gene3D" id="1.10.10.10">
    <property type="entry name" value="Winged helix-like DNA-binding domain superfamily/Winged helix DNA-binding domain"/>
    <property type="match status" value="1"/>
</dbReference>
<dbReference type="SUPFAM" id="SSF54909">
    <property type="entry name" value="Dimeric alpha+beta barrel"/>
    <property type="match status" value="1"/>
</dbReference>
<proteinExistence type="predicted"/>
<dbReference type="PANTHER" id="PTHR30154">
    <property type="entry name" value="LEUCINE-RESPONSIVE REGULATORY PROTEIN"/>
    <property type="match status" value="1"/>
</dbReference>
<dbReference type="InterPro" id="IPR036390">
    <property type="entry name" value="WH_DNA-bd_sf"/>
</dbReference>
<dbReference type="InterPro" id="IPR019888">
    <property type="entry name" value="Tscrpt_reg_AsnC-like"/>
</dbReference>
<dbReference type="GO" id="GO:0043200">
    <property type="term" value="P:response to amino acid"/>
    <property type="evidence" value="ECO:0007669"/>
    <property type="project" value="TreeGrafter"/>
</dbReference>
<keyword evidence="2" id="KW-0238">DNA-binding</keyword>
<reference evidence="5 6" key="1">
    <citation type="submission" date="2024-05" db="EMBL/GenBank/DDBJ databases">
        <title>Genome sequence of Ponticoccus litoralis KCCM 90028.</title>
        <authorList>
            <person name="Kim J.M."/>
            <person name="Lee J.K."/>
            <person name="Choi B.J."/>
            <person name="Bayburt H."/>
            <person name="Baek J.H."/>
            <person name="Jeon C.O."/>
        </authorList>
    </citation>
    <scope>NUCLEOTIDE SEQUENCE [LARGE SCALE GENOMIC DNA]</scope>
    <source>
        <strain evidence="5 6">KCCM 90028</strain>
    </source>
</reference>
<dbReference type="RefSeq" id="WP_347167242.1">
    <property type="nucleotide sequence ID" value="NZ_JBDNCH010000002.1"/>
</dbReference>
<dbReference type="CDD" id="cd00090">
    <property type="entry name" value="HTH_ARSR"/>
    <property type="match status" value="1"/>
</dbReference>
<dbReference type="InterPro" id="IPR019887">
    <property type="entry name" value="Tscrpt_reg_AsnC/Lrp_C"/>
</dbReference>
<dbReference type="SMART" id="SM00344">
    <property type="entry name" value="HTH_ASNC"/>
    <property type="match status" value="1"/>
</dbReference>
<dbReference type="GO" id="GO:0043565">
    <property type="term" value="F:sequence-specific DNA binding"/>
    <property type="evidence" value="ECO:0007669"/>
    <property type="project" value="InterPro"/>
</dbReference>
<dbReference type="PANTHER" id="PTHR30154:SF34">
    <property type="entry name" value="TRANSCRIPTIONAL REGULATOR AZLB"/>
    <property type="match status" value="1"/>
</dbReference>
<dbReference type="InterPro" id="IPR000485">
    <property type="entry name" value="AsnC-type_HTH_dom"/>
</dbReference>
<dbReference type="PROSITE" id="PS50956">
    <property type="entry name" value="HTH_ASNC_2"/>
    <property type="match status" value="1"/>
</dbReference>
<evidence type="ECO:0000256" key="1">
    <source>
        <dbReference type="ARBA" id="ARBA00023015"/>
    </source>
</evidence>
<dbReference type="InterPro" id="IPR036388">
    <property type="entry name" value="WH-like_DNA-bd_sf"/>
</dbReference>
<dbReference type="InterPro" id="IPR011008">
    <property type="entry name" value="Dimeric_a/b-barrel"/>
</dbReference>
<evidence type="ECO:0000259" key="4">
    <source>
        <dbReference type="PROSITE" id="PS50956"/>
    </source>
</evidence>
<keyword evidence="6" id="KW-1185">Reference proteome</keyword>
<keyword evidence="1" id="KW-0805">Transcription regulation</keyword>
<dbReference type="PRINTS" id="PR00033">
    <property type="entry name" value="HTHASNC"/>
</dbReference>
<evidence type="ECO:0000313" key="6">
    <source>
        <dbReference type="Proteomes" id="UP001428774"/>
    </source>
</evidence>
<name>A0AAW9SN05_9RHOB</name>
<dbReference type="InterPro" id="IPR011991">
    <property type="entry name" value="ArsR-like_HTH"/>
</dbReference>
<dbReference type="Pfam" id="PF01037">
    <property type="entry name" value="AsnC_trans_reg"/>
    <property type="match status" value="1"/>
</dbReference>
<gene>
    <name evidence="5" type="ORF">ABFB10_15855</name>
</gene>
<dbReference type="Proteomes" id="UP001428774">
    <property type="component" value="Unassembled WGS sequence"/>
</dbReference>
<dbReference type="SUPFAM" id="SSF46785">
    <property type="entry name" value="Winged helix' DNA-binding domain"/>
    <property type="match status" value="1"/>
</dbReference>
<dbReference type="Gene3D" id="3.30.70.920">
    <property type="match status" value="1"/>
</dbReference>
<dbReference type="AlphaFoldDB" id="A0AAW9SN05"/>
<evidence type="ECO:0000256" key="2">
    <source>
        <dbReference type="ARBA" id="ARBA00023125"/>
    </source>
</evidence>
<comment type="caution">
    <text evidence="5">The sequence shown here is derived from an EMBL/GenBank/DDBJ whole genome shotgun (WGS) entry which is preliminary data.</text>
</comment>
<protein>
    <submittedName>
        <fullName evidence="5">Lrp/AsnC family transcriptional regulator</fullName>
    </submittedName>
</protein>
<keyword evidence="3" id="KW-0804">Transcription</keyword>